<comment type="subcellular location">
    <subcellularLocation>
        <location evidence="9">Cytoplasm</location>
    </subcellularLocation>
</comment>
<feature type="binding site" evidence="9">
    <location>
        <begin position="189"/>
        <end position="193"/>
    </location>
    <ligand>
        <name>GTP</name>
        <dbReference type="ChEBI" id="CHEBI:37565"/>
    </ligand>
</feature>
<feature type="binding site" evidence="9">
    <location>
        <position position="191"/>
    </location>
    <ligand>
        <name>Mg(2+)</name>
        <dbReference type="ChEBI" id="CHEBI:18420"/>
    </ligand>
</feature>
<protein>
    <recommendedName>
        <fullName evidence="9">GTPase Obg</fullName>
        <ecNumber evidence="9">3.6.5.-</ecNumber>
    </recommendedName>
    <alternativeName>
        <fullName evidence="9">GTP-binding protein Obg</fullName>
    </alternativeName>
</protein>
<keyword evidence="5 9" id="KW-0547">Nucleotide-binding</keyword>
<dbReference type="InterPro" id="IPR036726">
    <property type="entry name" value="GTP1_OBG_dom_sf"/>
</dbReference>
<dbReference type="GO" id="GO:0042254">
    <property type="term" value="P:ribosome biogenesis"/>
    <property type="evidence" value="ECO:0007669"/>
    <property type="project" value="UniProtKB-UniRule"/>
</dbReference>
<comment type="subunit">
    <text evidence="9">Monomer.</text>
</comment>
<feature type="binding site" evidence="9">
    <location>
        <begin position="164"/>
        <end position="171"/>
    </location>
    <ligand>
        <name>GTP</name>
        <dbReference type="ChEBI" id="CHEBI:37565"/>
    </ligand>
</feature>
<dbReference type="SUPFAM" id="SSF52540">
    <property type="entry name" value="P-loop containing nucleoside triphosphate hydrolases"/>
    <property type="match status" value="1"/>
</dbReference>
<feature type="region of interest" description="Disordered" evidence="10">
    <location>
        <begin position="63"/>
        <end position="83"/>
    </location>
</feature>
<evidence type="ECO:0000259" key="12">
    <source>
        <dbReference type="PROSITE" id="PS51881"/>
    </source>
</evidence>
<dbReference type="PROSITE" id="PS51883">
    <property type="entry name" value="OBG"/>
    <property type="match status" value="1"/>
</dbReference>
<feature type="binding site" evidence="9">
    <location>
        <begin position="211"/>
        <end position="214"/>
    </location>
    <ligand>
        <name>GTP</name>
        <dbReference type="ChEBI" id="CHEBI:37565"/>
    </ligand>
</feature>
<dbReference type="FunFam" id="2.70.210.12:FF:000001">
    <property type="entry name" value="GTPase Obg"/>
    <property type="match status" value="1"/>
</dbReference>
<dbReference type="NCBIfam" id="NF008956">
    <property type="entry name" value="PRK12299.1"/>
    <property type="match status" value="1"/>
</dbReference>
<dbReference type="PROSITE" id="PS51710">
    <property type="entry name" value="G_OBG"/>
    <property type="match status" value="1"/>
</dbReference>
<evidence type="ECO:0000259" key="13">
    <source>
        <dbReference type="PROSITE" id="PS51883"/>
    </source>
</evidence>
<evidence type="ECO:0000256" key="4">
    <source>
        <dbReference type="ARBA" id="ARBA00022723"/>
    </source>
</evidence>
<comment type="similarity">
    <text evidence="2 9">Belongs to the TRAFAC class OBG-HflX-like GTPase superfamily. OBG GTPase family.</text>
</comment>
<feature type="domain" description="OCT" evidence="12">
    <location>
        <begin position="347"/>
        <end position="424"/>
    </location>
</feature>
<dbReference type="AlphaFoldDB" id="A0A1F2WS62"/>
<keyword evidence="3 9" id="KW-0963">Cytoplasm</keyword>
<feature type="domain" description="OBG-type G" evidence="11">
    <location>
        <begin position="158"/>
        <end position="328"/>
    </location>
</feature>
<dbReference type="InterPro" id="IPR045086">
    <property type="entry name" value="OBG_GTPase"/>
</dbReference>
<dbReference type="PANTHER" id="PTHR11702:SF31">
    <property type="entry name" value="MITOCHONDRIAL RIBOSOME-ASSOCIATED GTPASE 2"/>
    <property type="match status" value="1"/>
</dbReference>
<dbReference type="InterPro" id="IPR006169">
    <property type="entry name" value="GTP1_OBG_dom"/>
</dbReference>
<dbReference type="GO" id="GO:0000287">
    <property type="term" value="F:magnesium ion binding"/>
    <property type="evidence" value="ECO:0007669"/>
    <property type="project" value="InterPro"/>
</dbReference>
<gene>
    <name evidence="9" type="primary">obg</name>
    <name evidence="14" type="ORF">A2Y75_01395</name>
</gene>
<evidence type="ECO:0000256" key="1">
    <source>
        <dbReference type="ARBA" id="ARBA00001946"/>
    </source>
</evidence>
<reference evidence="14 15" key="1">
    <citation type="journal article" date="2016" name="Nat. Commun.">
        <title>Thousands of microbial genomes shed light on interconnected biogeochemical processes in an aquifer system.</title>
        <authorList>
            <person name="Anantharaman K."/>
            <person name="Brown C.T."/>
            <person name="Hug L.A."/>
            <person name="Sharon I."/>
            <person name="Castelle C.J."/>
            <person name="Probst A.J."/>
            <person name="Thomas B.C."/>
            <person name="Singh A."/>
            <person name="Wilkins M.J."/>
            <person name="Karaoz U."/>
            <person name="Brodie E.L."/>
            <person name="Williams K.H."/>
            <person name="Hubbard S.S."/>
            <person name="Banfield J.F."/>
        </authorList>
    </citation>
    <scope>NUCLEOTIDE SEQUENCE [LARGE SCALE GENOMIC DNA]</scope>
</reference>
<dbReference type="CDD" id="cd01898">
    <property type="entry name" value="Obg"/>
    <property type="match status" value="1"/>
</dbReference>
<evidence type="ECO:0000313" key="14">
    <source>
        <dbReference type="EMBL" id="OFW59616.1"/>
    </source>
</evidence>
<dbReference type="SUPFAM" id="SSF102741">
    <property type="entry name" value="Obg GTP-binding protein C-terminal domain"/>
    <property type="match status" value="1"/>
</dbReference>
<dbReference type="PROSITE" id="PS51881">
    <property type="entry name" value="OCT"/>
    <property type="match status" value="1"/>
</dbReference>
<comment type="cofactor">
    <cofactor evidence="1 9">
        <name>Mg(2+)</name>
        <dbReference type="ChEBI" id="CHEBI:18420"/>
    </cofactor>
</comment>
<dbReference type="HAMAP" id="MF_01454">
    <property type="entry name" value="GTPase_Obg"/>
    <property type="match status" value="1"/>
</dbReference>
<dbReference type="NCBIfam" id="NF008955">
    <property type="entry name" value="PRK12297.1"/>
    <property type="match status" value="1"/>
</dbReference>
<evidence type="ECO:0000256" key="8">
    <source>
        <dbReference type="ARBA" id="ARBA00023134"/>
    </source>
</evidence>
<evidence type="ECO:0000256" key="2">
    <source>
        <dbReference type="ARBA" id="ARBA00007699"/>
    </source>
</evidence>
<evidence type="ECO:0000256" key="6">
    <source>
        <dbReference type="ARBA" id="ARBA00022801"/>
    </source>
</evidence>
<feature type="binding site" evidence="9">
    <location>
        <begin position="309"/>
        <end position="311"/>
    </location>
    <ligand>
        <name>GTP</name>
        <dbReference type="ChEBI" id="CHEBI:37565"/>
    </ligand>
</feature>
<dbReference type="NCBIfam" id="TIGR02729">
    <property type="entry name" value="Obg_CgtA"/>
    <property type="match status" value="1"/>
</dbReference>
<feature type="binding site" evidence="9">
    <location>
        <begin position="281"/>
        <end position="284"/>
    </location>
    <ligand>
        <name>GTP</name>
        <dbReference type="ChEBI" id="CHEBI:37565"/>
    </ligand>
</feature>
<evidence type="ECO:0000313" key="15">
    <source>
        <dbReference type="Proteomes" id="UP000177876"/>
    </source>
</evidence>
<keyword evidence="7 9" id="KW-0460">Magnesium</keyword>
<dbReference type="Gene3D" id="2.70.210.12">
    <property type="entry name" value="GTP1/OBG domain"/>
    <property type="match status" value="1"/>
</dbReference>
<dbReference type="SUPFAM" id="SSF82051">
    <property type="entry name" value="Obg GTP-binding protein N-terminal domain"/>
    <property type="match status" value="1"/>
</dbReference>
<dbReference type="PANTHER" id="PTHR11702">
    <property type="entry name" value="DEVELOPMENTALLY REGULATED GTP-BINDING PROTEIN-RELATED"/>
    <property type="match status" value="1"/>
</dbReference>
<dbReference type="PRINTS" id="PR00326">
    <property type="entry name" value="GTP1OBG"/>
</dbReference>
<dbReference type="Pfam" id="PF01018">
    <property type="entry name" value="GTP1_OBG"/>
    <property type="match status" value="1"/>
</dbReference>
<dbReference type="EMBL" id="MELK01000013">
    <property type="protein sequence ID" value="OFW59616.1"/>
    <property type="molecule type" value="Genomic_DNA"/>
</dbReference>
<dbReference type="Pfam" id="PF01926">
    <property type="entry name" value="MMR_HSR1"/>
    <property type="match status" value="1"/>
</dbReference>
<dbReference type="InterPro" id="IPR006073">
    <property type="entry name" value="GTP-bd"/>
</dbReference>
<evidence type="ECO:0000256" key="10">
    <source>
        <dbReference type="SAM" id="MobiDB-lite"/>
    </source>
</evidence>
<feature type="domain" description="Obg" evidence="13">
    <location>
        <begin position="1"/>
        <end position="157"/>
    </location>
</feature>
<dbReference type="EC" id="3.6.5.-" evidence="9"/>
<dbReference type="InterPro" id="IPR014100">
    <property type="entry name" value="GTP-bd_Obg/CgtA"/>
</dbReference>
<dbReference type="GO" id="GO:0005737">
    <property type="term" value="C:cytoplasm"/>
    <property type="evidence" value="ECO:0007669"/>
    <property type="project" value="UniProtKB-SubCell"/>
</dbReference>
<dbReference type="InterPro" id="IPR031167">
    <property type="entry name" value="G_OBG"/>
</dbReference>
<comment type="caution">
    <text evidence="14">The sequence shown here is derived from an EMBL/GenBank/DDBJ whole genome shotgun (WGS) entry which is preliminary data.</text>
</comment>
<dbReference type="InterPro" id="IPR015349">
    <property type="entry name" value="OCT_dom"/>
</dbReference>
<organism evidence="14 15">
    <name type="scientific">Candidatus Solincola sediminis</name>
    <dbReference type="NCBI Taxonomy" id="1797199"/>
    <lineage>
        <taxon>Bacteria</taxon>
        <taxon>Bacillati</taxon>
        <taxon>Actinomycetota</taxon>
        <taxon>Candidatus Geothermincolia</taxon>
        <taxon>Candidatus Geothermincolales</taxon>
        <taxon>Candidatus Geothermincolaceae</taxon>
        <taxon>Candidatus Solincola</taxon>
    </lineage>
</organism>
<proteinExistence type="inferred from homology"/>
<dbReference type="NCBIfam" id="TIGR03595">
    <property type="entry name" value="Obg_CgtA_exten"/>
    <property type="match status" value="1"/>
</dbReference>
<feature type="binding site" evidence="9">
    <location>
        <position position="171"/>
    </location>
    <ligand>
        <name>Mg(2+)</name>
        <dbReference type="ChEBI" id="CHEBI:18420"/>
    </ligand>
</feature>
<dbReference type="InterPro" id="IPR036346">
    <property type="entry name" value="GTP-bd_prot_GTP1/OBG_C_sf"/>
</dbReference>
<evidence type="ECO:0000256" key="7">
    <source>
        <dbReference type="ARBA" id="ARBA00022842"/>
    </source>
</evidence>
<keyword evidence="4 9" id="KW-0479">Metal-binding</keyword>
<dbReference type="GO" id="GO:0005525">
    <property type="term" value="F:GTP binding"/>
    <property type="evidence" value="ECO:0007669"/>
    <property type="project" value="UniProtKB-UniRule"/>
</dbReference>
<dbReference type="NCBIfam" id="NF008954">
    <property type="entry name" value="PRK12296.1"/>
    <property type="match status" value="1"/>
</dbReference>
<sequence length="426" mass="46056">MFIDEVEIYVKGGDGGSGATTFHREKYRPMGGPDGGDGGKGGSLIIRASESVNTLIEYTRRRHFRAERGGNGSGNNSRGADGKDLILQVPVGTQVRDEEGGLMADLSGSGREAVVAKGGRWGRGNASFATPARRAPDFSEKGEPGEERWIRLELKLLADVGVVGLPNVGKSTLISHISAAKPKIADYPFTTLEPVLGVVSVEEGKSFVISDLPGLIAGAHEGKGLGLRFLRHVERTKVLLHLVDVSPAAEQPPSEALQGIVDELVAYSPSLMSRPQVLAANKLDIADPARLEEARVAAAVRQWDFFPVSAVTGEGLQPLLYRLNELVETARVVSDTEVPEETTLYSFEPEQSRGFRVVEEDGEFRVTGERVERLVKGVDLNSAQALAYVQARLKRMGVEEELLRQGTKEGDTVIIGDLVFDFFPEL</sequence>
<evidence type="ECO:0000256" key="5">
    <source>
        <dbReference type="ARBA" id="ARBA00022741"/>
    </source>
</evidence>
<dbReference type="Proteomes" id="UP000177876">
    <property type="component" value="Unassembled WGS sequence"/>
</dbReference>
<dbReference type="Pfam" id="PF09269">
    <property type="entry name" value="DUF1967"/>
    <property type="match status" value="1"/>
</dbReference>
<comment type="function">
    <text evidence="9">An essential GTPase which binds GTP, GDP and possibly (p)ppGpp with moderate affinity, with high nucleotide exchange rates and a fairly low GTP hydrolysis rate. Plays a role in control of the cell cycle, stress response, ribosome biogenesis and in those bacteria that undergo differentiation, in morphogenesis control.</text>
</comment>
<keyword evidence="6 9" id="KW-0378">Hydrolase</keyword>
<dbReference type="Gene3D" id="3.30.300.350">
    <property type="entry name" value="GTP-binding protein OBG, C-terminal domain"/>
    <property type="match status" value="1"/>
</dbReference>
<name>A0A1F2WS62_9ACTN</name>
<accession>A0A1F2WS62</accession>
<evidence type="ECO:0000259" key="11">
    <source>
        <dbReference type="PROSITE" id="PS51710"/>
    </source>
</evidence>
<keyword evidence="8 9" id="KW-0342">GTP-binding</keyword>
<evidence type="ECO:0000256" key="3">
    <source>
        <dbReference type="ARBA" id="ARBA00022490"/>
    </source>
</evidence>
<evidence type="ECO:0000256" key="9">
    <source>
        <dbReference type="HAMAP-Rule" id="MF_01454"/>
    </source>
</evidence>
<dbReference type="Gene3D" id="3.40.50.300">
    <property type="entry name" value="P-loop containing nucleotide triphosphate hydrolases"/>
    <property type="match status" value="1"/>
</dbReference>
<dbReference type="GO" id="GO:0003924">
    <property type="term" value="F:GTPase activity"/>
    <property type="evidence" value="ECO:0007669"/>
    <property type="project" value="UniProtKB-UniRule"/>
</dbReference>
<dbReference type="InterPro" id="IPR027417">
    <property type="entry name" value="P-loop_NTPase"/>
</dbReference>
<dbReference type="STRING" id="1797197.A2Y75_01395"/>